<dbReference type="CDD" id="cd00085">
    <property type="entry name" value="HNHc"/>
    <property type="match status" value="1"/>
</dbReference>
<dbReference type="KEGG" id="mhib:MHIB_28470"/>
<dbReference type="GO" id="GO:0003676">
    <property type="term" value="F:nucleic acid binding"/>
    <property type="evidence" value="ECO:0007669"/>
    <property type="project" value="InterPro"/>
</dbReference>
<dbReference type="Pfam" id="PF02720">
    <property type="entry name" value="DUF222"/>
    <property type="match status" value="1"/>
</dbReference>
<dbReference type="InterPro" id="IPR002711">
    <property type="entry name" value="HNH"/>
</dbReference>
<keyword evidence="4" id="KW-1185">Reference proteome</keyword>
<dbReference type="Pfam" id="PF01844">
    <property type="entry name" value="HNH"/>
    <property type="match status" value="1"/>
</dbReference>
<comment type="similarity">
    <text evidence="1">Belongs to the Rv1128c/1148c/1588c/1702c/1945/3466 family.</text>
</comment>
<protein>
    <recommendedName>
        <fullName evidence="2">HNH nuclease domain-containing protein</fullName>
    </recommendedName>
</protein>
<dbReference type="SMART" id="SM00507">
    <property type="entry name" value="HNHc"/>
    <property type="match status" value="1"/>
</dbReference>
<feature type="domain" description="HNH nuclease" evidence="2">
    <location>
        <begin position="300"/>
        <end position="351"/>
    </location>
</feature>
<gene>
    <name evidence="3" type="ORF">MHIB_28470</name>
</gene>
<evidence type="ECO:0000313" key="3">
    <source>
        <dbReference type="EMBL" id="BBZ24429.1"/>
    </source>
</evidence>
<dbReference type="InterPro" id="IPR003615">
    <property type="entry name" value="HNH_nuc"/>
</dbReference>
<dbReference type="EMBL" id="AP022609">
    <property type="protein sequence ID" value="BBZ24429.1"/>
    <property type="molecule type" value="Genomic_DNA"/>
</dbReference>
<dbReference type="AlphaFoldDB" id="A0A7I7X3K5"/>
<proteinExistence type="inferred from homology"/>
<evidence type="ECO:0000259" key="2">
    <source>
        <dbReference type="SMART" id="SM00507"/>
    </source>
</evidence>
<reference evidence="3 4" key="1">
    <citation type="journal article" date="2019" name="Emerg. Microbes Infect.">
        <title>Comprehensive subspecies identification of 175 nontuberculous mycobacteria species based on 7547 genomic profiles.</title>
        <authorList>
            <person name="Matsumoto Y."/>
            <person name="Kinjo T."/>
            <person name="Motooka D."/>
            <person name="Nabeya D."/>
            <person name="Jung N."/>
            <person name="Uechi K."/>
            <person name="Horii T."/>
            <person name="Iida T."/>
            <person name="Fujita J."/>
            <person name="Nakamura S."/>
        </authorList>
    </citation>
    <scope>NUCLEOTIDE SEQUENCE [LARGE SCALE GENOMIC DNA]</scope>
    <source>
        <strain evidence="3 4">JCM 13571</strain>
    </source>
</reference>
<sequence length="424" mass="46583">MSSAASTAPPGVAALSPDQRLDVLFGELSELTGQRNAIDGRIVDIIAEIDRDELWATTGARSVAALVAWKTSVSPGNAHTIATVAQRAESFPHCTQGMREGRLSLDQVGVITSRAADGSDEHYAQLAAVATVNQLRTAVKLEPRPEPEPEPRPEPVRSITKVTDERGTCWRIKLDHLDAAKFDAALQSHLDALITQYKRDHDDSGRPTDQTPPLPTTADAFLRLVEAGWDAEATRRPHAQHTTVVAHLDVQDRTAALHLGPLLSDDERQYLTCDATCEVWFERDGEVIGSGRSTRTISRRLRRALEHRDRSCVVPGCGATRGLHAHHIRHWEDGGETELANLVLVCPYHHRLHHRGIITITGPASHLVVTDAADRPLSPASLARPPKRPPPVVAPCPGPTGERAQWWWYQPFQPQPPPTTHEVR</sequence>
<organism evidence="3 4">
    <name type="scientific">Mycolicibacter hiberniae</name>
    <dbReference type="NCBI Taxonomy" id="29314"/>
    <lineage>
        <taxon>Bacteria</taxon>
        <taxon>Bacillati</taxon>
        <taxon>Actinomycetota</taxon>
        <taxon>Actinomycetes</taxon>
        <taxon>Mycobacteriales</taxon>
        <taxon>Mycobacteriaceae</taxon>
        <taxon>Mycolicibacter</taxon>
    </lineage>
</organism>
<dbReference type="Proteomes" id="UP000467260">
    <property type="component" value="Chromosome"/>
</dbReference>
<dbReference type="RefSeq" id="WP_163787166.1">
    <property type="nucleotide sequence ID" value="NZ_AP022609.1"/>
</dbReference>
<dbReference type="Gene3D" id="1.10.30.50">
    <property type="match status" value="1"/>
</dbReference>
<name>A0A7I7X3K5_9MYCO</name>
<dbReference type="GO" id="GO:0008270">
    <property type="term" value="F:zinc ion binding"/>
    <property type="evidence" value="ECO:0007669"/>
    <property type="project" value="InterPro"/>
</dbReference>
<evidence type="ECO:0000256" key="1">
    <source>
        <dbReference type="ARBA" id="ARBA00023450"/>
    </source>
</evidence>
<dbReference type="InterPro" id="IPR003870">
    <property type="entry name" value="DUF222"/>
</dbReference>
<dbReference type="GO" id="GO:0004519">
    <property type="term" value="F:endonuclease activity"/>
    <property type="evidence" value="ECO:0007669"/>
    <property type="project" value="InterPro"/>
</dbReference>
<accession>A0A7I7X3K5</accession>
<evidence type="ECO:0000313" key="4">
    <source>
        <dbReference type="Proteomes" id="UP000467260"/>
    </source>
</evidence>